<gene>
    <name evidence="1" type="ORF">ACE1CA_09655</name>
</gene>
<evidence type="ECO:0000313" key="1">
    <source>
        <dbReference type="EMBL" id="MFB2834786.1"/>
    </source>
</evidence>
<dbReference type="EMBL" id="JBHFNT010000073">
    <property type="protein sequence ID" value="MFB2834786.1"/>
    <property type="molecule type" value="Genomic_DNA"/>
</dbReference>
<keyword evidence="2" id="KW-1185">Reference proteome</keyword>
<proteinExistence type="predicted"/>
<evidence type="ECO:0000313" key="2">
    <source>
        <dbReference type="Proteomes" id="UP001576780"/>
    </source>
</evidence>
<comment type="caution">
    <text evidence="1">The sequence shown here is derived from an EMBL/GenBank/DDBJ whole genome shotgun (WGS) entry which is preliminary data.</text>
</comment>
<sequence>MEDFGIIIACYDQDYHYAKGCCGSIRYFLGDVPICLIIDGEFSAPELEKVYGVKVINHLNVKNRILRERSFGWGLTKMVAFWESPWKNFLFLDADTIVWGDILKYANFKDFDVIVDRPLYKDSFAEFSQFFFKPQEIEKHFPKFDWQKHFGEYFCTGTFFAKRDIFNLDEYIYMLDFVKENPNIFWLGEQGFLNLMIFRDADVGKLRLGQSSFQVIVPKFTTNELKNRFSVAKNGLLVQGDDACVIHWAGPKPTLYNSQVYSEPMNFCRRKCMQEVQGITGLPAEALLKLEDINRNLSIYQKKLVRKLRKAMKLSVKTGVNY</sequence>
<reference evidence="1 2" key="1">
    <citation type="submission" date="2024-09" db="EMBL/GenBank/DDBJ databases">
        <title>Floridaenema gen nov. (Aerosakkonemataceae, Aerosakkonematales ord. nov., Cyanobacteria) from benthic tropical and subtropical fresh waters, with the description of four new species.</title>
        <authorList>
            <person name="Moretto J.A."/>
            <person name="Berthold D.E."/>
            <person name="Lefler F.W."/>
            <person name="Huang I.-S."/>
            <person name="Laughinghouse H. IV."/>
        </authorList>
    </citation>
    <scope>NUCLEOTIDE SEQUENCE [LARGE SCALE GENOMIC DNA]</scope>
    <source>
        <strain evidence="1 2">BLCC-F167</strain>
    </source>
</reference>
<accession>A0ABV4WI80</accession>
<dbReference type="Proteomes" id="UP001576780">
    <property type="component" value="Unassembled WGS sequence"/>
</dbReference>
<dbReference type="Gene3D" id="3.90.550.10">
    <property type="entry name" value="Spore Coat Polysaccharide Biosynthesis Protein SpsA, Chain A"/>
    <property type="match status" value="1"/>
</dbReference>
<evidence type="ECO:0008006" key="3">
    <source>
        <dbReference type="Google" id="ProtNLM"/>
    </source>
</evidence>
<dbReference type="RefSeq" id="WP_413277217.1">
    <property type="nucleotide sequence ID" value="NZ_JBHFNT010000073.1"/>
</dbReference>
<name>A0ABV4WI80_9CYAN</name>
<dbReference type="SUPFAM" id="SSF53448">
    <property type="entry name" value="Nucleotide-diphospho-sugar transferases"/>
    <property type="match status" value="1"/>
</dbReference>
<protein>
    <recommendedName>
        <fullName evidence="3">Glycosyltransferase</fullName>
    </recommendedName>
</protein>
<organism evidence="1 2">
    <name type="scientific">Floridaenema evergladense BLCC-F167</name>
    <dbReference type="NCBI Taxonomy" id="3153639"/>
    <lineage>
        <taxon>Bacteria</taxon>
        <taxon>Bacillati</taxon>
        <taxon>Cyanobacteriota</taxon>
        <taxon>Cyanophyceae</taxon>
        <taxon>Oscillatoriophycideae</taxon>
        <taxon>Aerosakkonematales</taxon>
        <taxon>Aerosakkonemataceae</taxon>
        <taxon>Floridanema</taxon>
        <taxon>Floridanema evergladense</taxon>
    </lineage>
</organism>
<dbReference type="InterPro" id="IPR029044">
    <property type="entry name" value="Nucleotide-diphossugar_trans"/>
</dbReference>